<reference evidence="1 2" key="1">
    <citation type="journal article" date="2016" name="Virology">
        <title>The genomic content and context of auxiliary metabolic genes in marine cyanomyoviruses.</title>
        <authorList>
            <person name="Crummett L.T."/>
            <person name="Puxty R.J."/>
            <person name="Weihe C."/>
            <person name="Marston M.F."/>
            <person name="Martiny J.B."/>
        </authorList>
    </citation>
    <scope>NUCLEOTIDE SEQUENCE [LARGE SCALE GENOMIC DNA]</scope>
    <source>
        <strain evidence="1">0310NB44</strain>
    </source>
</reference>
<dbReference type="Proteomes" id="UP000241089">
    <property type="component" value="Segment"/>
</dbReference>
<evidence type="ECO:0000313" key="1">
    <source>
        <dbReference type="EMBL" id="AOV61084.1"/>
    </source>
</evidence>
<sequence>MNQTMTISPKQTKIENLTQSETMTMDGTENEKESEILEFDDYSEVDCDLDYTVQY</sequence>
<proteinExistence type="predicted"/>
<organism evidence="1 2">
    <name type="scientific">Synechococcus phage S-CAM22</name>
    <dbReference type="NCBI Taxonomy" id="1883365"/>
    <lineage>
        <taxon>Viruses</taxon>
        <taxon>Duplodnaviria</taxon>
        <taxon>Heunggongvirae</taxon>
        <taxon>Uroviricota</taxon>
        <taxon>Caudoviricetes</taxon>
        <taxon>Pantevenvirales</taxon>
        <taxon>Kyanoviridae</taxon>
        <taxon>Alisovirus</taxon>
        <taxon>Alisovirus socal22</taxon>
    </lineage>
</organism>
<accession>A0A1D8KR51</accession>
<protein>
    <submittedName>
        <fullName evidence="1">Uncharacterized protein</fullName>
    </submittedName>
</protein>
<gene>
    <name evidence="1" type="ORF">N440310_038</name>
</gene>
<evidence type="ECO:0000313" key="2">
    <source>
        <dbReference type="Proteomes" id="UP000241089"/>
    </source>
</evidence>
<name>A0A1D8KR51_9CAUD</name>
<dbReference type="EMBL" id="KU686208">
    <property type="protein sequence ID" value="AOV61084.1"/>
    <property type="molecule type" value="Genomic_DNA"/>
</dbReference>